<gene>
    <name evidence="2" type="ORF">SGL43_01743</name>
</gene>
<evidence type="ECO:0000313" key="3">
    <source>
        <dbReference type="Proteomes" id="UP001154015"/>
    </source>
</evidence>
<comment type="caution">
    <text evidence="2">The sequence shown here is derived from an EMBL/GenBank/DDBJ whole genome shotgun (WGS) entry which is preliminary data.</text>
</comment>
<protein>
    <submittedName>
        <fullName evidence="2">Uncharacterized protein</fullName>
    </submittedName>
</protein>
<feature type="region of interest" description="Disordered" evidence="1">
    <location>
        <begin position="17"/>
        <end position="110"/>
    </location>
</feature>
<evidence type="ECO:0000256" key="1">
    <source>
        <dbReference type="SAM" id="MobiDB-lite"/>
    </source>
</evidence>
<reference evidence="2" key="1">
    <citation type="submission" date="2022-03" db="EMBL/GenBank/DDBJ databases">
        <authorList>
            <person name="Leyn A S."/>
        </authorList>
    </citation>
    <scope>NUCLEOTIDE SEQUENCE</scope>
    <source>
        <strain evidence="2">Streptomyces globisporus 4-3</strain>
    </source>
</reference>
<accession>A0ABM9GVD2</accession>
<feature type="compositionally biased region" description="Basic and acidic residues" evidence="1">
    <location>
        <begin position="90"/>
        <end position="101"/>
    </location>
</feature>
<proteinExistence type="predicted"/>
<name>A0ABM9GVD2_STRGL</name>
<keyword evidence="3" id="KW-1185">Reference proteome</keyword>
<dbReference type="Proteomes" id="UP001154015">
    <property type="component" value="Unassembled WGS sequence"/>
</dbReference>
<evidence type="ECO:0000313" key="2">
    <source>
        <dbReference type="EMBL" id="CAH9414734.1"/>
    </source>
</evidence>
<dbReference type="EMBL" id="CAKXYP010000004">
    <property type="protein sequence ID" value="CAH9414734.1"/>
    <property type="molecule type" value="Genomic_DNA"/>
</dbReference>
<organism evidence="2 3">
    <name type="scientific">Streptomyces globisporus</name>
    <dbReference type="NCBI Taxonomy" id="1908"/>
    <lineage>
        <taxon>Bacteria</taxon>
        <taxon>Bacillati</taxon>
        <taxon>Actinomycetota</taxon>
        <taxon>Actinomycetes</taxon>
        <taxon>Kitasatosporales</taxon>
        <taxon>Streptomycetaceae</taxon>
        <taxon>Streptomyces</taxon>
    </lineage>
</organism>
<sequence length="110" mass="11011">MLRTGLSALRRLLLTAGRGSAGRLSPRTSAAPAFRPSPARGAAPGGLRVGVDGHGQGRGVAGFRGSGGGGELVDTAVVPEDVVGLEGEPGEVRAESPDARPESASWPTED</sequence>
<feature type="compositionally biased region" description="Low complexity" evidence="1">
    <location>
        <begin position="17"/>
        <end position="42"/>
    </location>
</feature>
<feature type="compositionally biased region" description="Gly residues" evidence="1">
    <location>
        <begin position="43"/>
        <end position="71"/>
    </location>
</feature>